<dbReference type="RefSeq" id="WP_270896147.1">
    <property type="nucleotide sequence ID" value="NZ_JBHSPF010000015.1"/>
</dbReference>
<gene>
    <name evidence="1" type="ORF">ACFPTR_03380</name>
</gene>
<name>A0ABW0U4P5_9BACI</name>
<dbReference type="EMBL" id="JBHSPF010000015">
    <property type="protein sequence ID" value="MFC5627938.1"/>
    <property type="molecule type" value="Genomic_DNA"/>
</dbReference>
<accession>A0ABW0U4P5</accession>
<organism evidence="1 2">
    <name type="scientific">Aliibacillus thermotolerans</name>
    <dbReference type="NCBI Taxonomy" id="1834418"/>
    <lineage>
        <taxon>Bacteria</taxon>
        <taxon>Bacillati</taxon>
        <taxon>Bacillota</taxon>
        <taxon>Bacilli</taxon>
        <taxon>Bacillales</taxon>
        <taxon>Bacillaceae</taxon>
        <taxon>Aliibacillus</taxon>
    </lineage>
</organism>
<reference evidence="2" key="1">
    <citation type="journal article" date="2019" name="Int. J. Syst. Evol. Microbiol.">
        <title>The Global Catalogue of Microorganisms (GCM) 10K type strain sequencing project: providing services to taxonomists for standard genome sequencing and annotation.</title>
        <authorList>
            <consortium name="The Broad Institute Genomics Platform"/>
            <consortium name="The Broad Institute Genome Sequencing Center for Infectious Disease"/>
            <person name="Wu L."/>
            <person name="Ma J."/>
        </authorList>
    </citation>
    <scope>NUCLEOTIDE SEQUENCE [LARGE SCALE GENOMIC DNA]</scope>
    <source>
        <strain evidence="2">CGMCC 1.15790</strain>
    </source>
</reference>
<dbReference type="Proteomes" id="UP001596143">
    <property type="component" value="Unassembled WGS sequence"/>
</dbReference>
<protein>
    <submittedName>
        <fullName evidence="1">Uncharacterized protein</fullName>
    </submittedName>
</protein>
<sequence>MGESQTSTQTNVSSFEQDVYTFMHNEYKQLEKAGERFDEAKNDTLVEEKASKQFRISPEEAGLIYAKVESKIRQKSLFQ</sequence>
<keyword evidence="2" id="KW-1185">Reference proteome</keyword>
<evidence type="ECO:0000313" key="1">
    <source>
        <dbReference type="EMBL" id="MFC5627938.1"/>
    </source>
</evidence>
<evidence type="ECO:0000313" key="2">
    <source>
        <dbReference type="Proteomes" id="UP001596143"/>
    </source>
</evidence>
<comment type="caution">
    <text evidence="1">The sequence shown here is derived from an EMBL/GenBank/DDBJ whole genome shotgun (WGS) entry which is preliminary data.</text>
</comment>
<proteinExistence type="predicted"/>